<organism evidence="2 3">
    <name type="scientific">Prunus yedoensis var. nudiflora</name>
    <dbReference type="NCBI Taxonomy" id="2094558"/>
    <lineage>
        <taxon>Eukaryota</taxon>
        <taxon>Viridiplantae</taxon>
        <taxon>Streptophyta</taxon>
        <taxon>Embryophyta</taxon>
        <taxon>Tracheophyta</taxon>
        <taxon>Spermatophyta</taxon>
        <taxon>Magnoliopsida</taxon>
        <taxon>eudicotyledons</taxon>
        <taxon>Gunneridae</taxon>
        <taxon>Pentapetalae</taxon>
        <taxon>rosids</taxon>
        <taxon>fabids</taxon>
        <taxon>Rosales</taxon>
        <taxon>Rosaceae</taxon>
        <taxon>Amygdaloideae</taxon>
        <taxon>Amygdaleae</taxon>
        <taxon>Prunus</taxon>
    </lineage>
</organism>
<dbReference type="Proteomes" id="UP000250321">
    <property type="component" value="Unassembled WGS sequence"/>
</dbReference>
<accession>A0A314Z0L4</accession>
<evidence type="ECO:0008006" key="4">
    <source>
        <dbReference type="Google" id="ProtNLM"/>
    </source>
</evidence>
<dbReference type="OrthoDB" id="999845at2759"/>
<feature type="signal peptide" evidence="1">
    <location>
        <begin position="1"/>
        <end position="21"/>
    </location>
</feature>
<evidence type="ECO:0000313" key="3">
    <source>
        <dbReference type="Proteomes" id="UP000250321"/>
    </source>
</evidence>
<dbReference type="AlphaFoldDB" id="A0A314Z0L4"/>
<dbReference type="EMBL" id="PJQY01002274">
    <property type="protein sequence ID" value="PQP95125.1"/>
    <property type="molecule type" value="Genomic_DNA"/>
</dbReference>
<gene>
    <name evidence="2" type="ORF">Pyn_14245</name>
</gene>
<reference evidence="2 3" key="1">
    <citation type="submission" date="2018-02" db="EMBL/GenBank/DDBJ databases">
        <title>Draft genome of wild Prunus yedoensis var. nudiflora.</title>
        <authorList>
            <person name="Baek S."/>
            <person name="Kim J.-H."/>
            <person name="Choi K."/>
            <person name="Kim G.-B."/>
            <person name="Cho A."/>
            <person name="Jang H."/>
            <person name="Shin C.-H."/>
            <person name="Yu H.-J."/>
            <person name="Mun J.-H."/>
        </authorList>
    </citation>
    <scope>NUCLEOTIDE SEQUENCE [LARGE SCALE GENOMIC DNA]</scope>
    <source>
        <strain evidence="3">cv. Jeju island</strain>
        <tissue evidence="2">Leaf</tissue>
    </source>
</reference>
<feature type="chain" id="PRO_5016356422" description="Phytocyanin domain-containing protein" evidence="1">
    <location>
        <begin position="22"/>
        <end position="62"/>
    </location>
</feature>
<name>A0A314Z0L4_PRUYE</name>
<comment type="caution">
    <text evidence="2">The sequence shown here is derived from an EMBL/GenBank/DDBJ whole genome shotgun (WGS) entry which is preliminary data.</text>
</comment>
<keyword evidence="1" id="KW-0732">Signal</keyword>
<evidence type="ECO:0000313" key="2">
    <source>
        <dbReference type="EMBL" id="PQP95125.1"/>
    </source>
</evidence>
<proteinExistence type="predicted"/>
<evidence type="ECO:0000256" key="1">
    <source>
        <dbReference type="SAM" id="SignalP"/>
    </source>
</evidence>
<sequence length="62" mass="7011">MAMKVLAMLVVMMAVMQDTCAAVYKNGEPTGWTTIDNIDYQKWHATRTFNGDIITVNLVIFK</sequence>
<keyword evidence="3" id="KW-1185">Reference proteome</keyword>
<protein>
    <recommendedName>
        <fullName evidence="4">Phytocyanin domain-containing protein</fullName>
    </recommendedName>
</protein>